<evidence type="ECO:0000259" key="15">
    <source>
        <dbReference type="Pfam" id="PF00905"/>
    </source>
</evidence>
<keyword evidence="8" id="KW-0133">Cell shape</keyword>
<evidence type="ECO:0000256" key="8">
    <source>
        <dbReference type="ARBA" id="ARBA00022960"/>
    </source>
</evidence>
<evidence type="ECO:0000256" key="14">
    <source>
        <dbReference type="SAM" id="Phobius"/>
    </source>
</evidence>
<dbReference type="GO" id="GO:0009252">
    <property type="term" value="P:peptidoglycan biosynthetic process"/>
    <property type="evidence" value="ECO:0007669"/>
    <property type="project" value="UniProtKB-KW"/>
</dbReference>
<evidence type="ECO:0000256" key="7">
    <source>
        <dbReference type="ARBA" id="ARBA00022692"/>
    </source>
</evidence>
<keyword evidence="9" id="KW-0573">Peptidoglycan synthesis</keyword>
<dbReference type="GO" id="GO:0008658">
    <property type="term" value="F:penicillin binding"/>
    <property type="evidence" value="ECO:0007669"/>
    <property type="project" value="InterPro"/>
</dbReference>
<comment type="similarity">
    <text evidence="4">Belongs to the transpeptidase family.</text>
</comment>
<evidence type="ECO:0000256" key="3">
    <source>
        <dbReference type="ARBA" id="ARBA00004752"/>
    </source>
</evidence>
<dbReference type="SUPFAM" id="SSF56519">
    <property type="entry name" value="Penicillin binding protein dimerisation domain"/>
    <property type="match status" value="1"/>
</dbReference>
<keyword evidence="11 14" id="KW-0472">Membrane</keyword>
<dbReference type="GO" id="GO:0071972">
    <property type="term" value="F:peptidoglycan L,D-transpeptidase activity"/>
    <property type="evidence" value="ECO:0007669"/>
    <property type="project" value="TreeGrafter"/>
</dbReference>
<reference evidence="17" key="1">
    <citation type="submission" date="2021-04" db="EMBL/GenBank/DDBJ databases">
        <title>Isolation and polyphasic classification of algal microorganism.</title>
        <authorList>
            <person name="Wang S."/>
        </authorList>
    </citation>
    <scope>NUCLEOTIDE SEQUENCE</scope>
    <source>
        <strain evidence="17">720a</strain>
    </source>
</reference>
<keyword evidence="12" id="KW-0961">Cell wall biogenesis/degradation</keyword>
<dbReference type="EMBL" id="JAGSOT010000003">
    <property type="protein sequence ID" value="MBR7794785.1"/>
    <property type="molecule type" value="Genomic_DNA"/>
</dbReference>
<evidence type="ECO:0000256" key="2">
    <source>
        <dbReference type="ARBA" id="ARBA00004236"/>
    </source>
</evidence>
<dbReference type="PANTHER" id="PTHR30627">
    <property type="entry name" value="PEPTIDOGLYCAN D,D-TRANSPEPTIDASE"/>
    <property type="match status" value="1"/>
</dbReference>
<evidence type="ECO:0000256" key="1">
    <source>
        <dbReference type="ARBA" id="ARBA00004167"/>
    </source>
</evidence>
<name>A0A941DQP9_9BACI</name>
<dbReference type="Gene3D" id="3.40.710.10">
    <property type="entry name" value="DD-peptidase/beta-lactamase superfamily"/>
    <property type="match status" value="1"/>
</dbReference>
<dbReference type="InterPro" id="IPR001460">
    <property type="entry name" value="PCN-bd_Tpept"/>
</dbReference>
<dbReference type="RefSeq" id="WP_026682101.1">
    <property type="nucleotide sequence ID" value="NZ_BAAACY010000006.1"/>
</dbReference>
<keyword evidence="10 14" id="KW-1133">Transmembrane helix</keyword>
<dbReference type="Proteomes" id="UP000675284">
    <property type="component" value="Unassembled WGS sequence"/>
</dbReference>
<dbReference type="InterPro" id="IPR012338">
    <property type="entry name" value="Beta-lactam/transpept-like"/>
</dbReference>
<keyword evidence="6" id="KW-1003">Cell membrane</keyword>
<dbReference type="AlphaFoldDB" id="A0A941DQP9"/>
<comment type="pathway">
    <text evidence="3">Cell wall biogenesis; peptidoglycan biosynthesis.</text>
</comment>
<evidence type="ECO:0000256" key="11">
    <source>
        <dbReference type="ARBA" id="ARBA00023136"/>
    </source>
</evidence>
<evidence type="ECO:0000256" key="5">
    <source>
        <dbReference type="ARBA" id="ARBA00012448"/>
    </source>
</evidence>
<evidence type="ECO:0000256" key="12">
    <source>
        <dbReference type="ARBA" id="ARBA00023316"/>
    </source>
</evidence>
<evidence type="ECO:0000256" key="4">
    <source>
        <dbReference type="ARBA" id="ARBA00007171"/>
    </source>
</evidence>
<proteinExistence type="inferred from homology"/>
<gene>
    <name evidence="17" type="ORF">KCX74_01870</name>
</gene>
<feature type="domain" description="Penicillin-binding protein transpeptidase" evidence="15">
    <location>
        <begin position="351"/>
        <end position="672"/>
    </location>
</feature>
<comment type="catalytic activity">
    <reaction evidence="13">
        <text>Preferential cleavage: (Ac)2-L-Lys-D-Ala-|-D-Ala. Also transpeptidation of peptidyl-alanyl moieties that are N-acyl substituents of D-alanine.</text>
        <dbReference type="EC" id="3.4.16.4"/>
    </reaction>
</comment>
<organism evidence="17 18">
    <name type="scientific">Virgibacillus salarius</name>
    <dbReference type="NCBI Taxonomy" id="447199"/>
    <lineage>
        <taxon>Bacteria</taxon>
        <taxon>Bacillati</taxon>
        <taxon>Bacillota</taxon>
        <taxon>Bacilli</taxon>
        <taxon>Bacillales</taxon>
        <taxon>Bacillaceae</taxon>
        <taxon>Virgibacillus</taxon>
    </lineage>
</organism>
<dbReference type="Gene3D" id="1.10.10.1230">
    <property type="entry name" value="Penicillin-binding protein, N-terminal non-catalytic domain, head sub-domain"/>
    <property type="match status" value="1"/>
</dbReference>
<dbReference type="SUPFAM" id="SSF56601">
    <property type="entry name" value="beta-lactamase/transpeptidase-like"/>
    <property type="match status" value="1"/>
</dbReference>
<dbReference type="GO" id="GO:0008360">
    <property type="term" value="P:regulation of cell shape"/>
    <property type="evidence" value="ECO:0007669"/>
    <property type="project" value="UniProtKB-KW"/>
</dbReference>
<evidence type="ECO:0000256" key="10">
    <source>
        <dbReference type="ARBA" id="ARBA00022989"/>
    </source>
</evidence>
<evidence type="ECO:0000256" key="13">
    <source>
        <dbReference type="ARBA" id="ARBA00034000"/>
    </source>
</evidence>
<comment type="subcellular location">
    <subcellularLocation>
        <location evidence="2">Cell membrane</location>
    </subcellularLocation>
    <subcellularLocation>
        <location evidence="1">Membrane</location>
        <topology evidence="1">Single-pass membrane protein</topology>
    </subcellularLocation>
</comment>
<feature type="transmembrane region" description="Helical" evidence="14">
    <location>
        <begin position="12"/>
        <end position="35"/>
    </location>
</feature>
<dbReference type="Pfam" id="PF00905">
    <property type="entry name" value="Transpeptidase"/>
    <property type="match status" value="1"/>
</dbReference>
<evidence type="ECO:0000313" key="17">
    <source>
        <dbReference type="EMBL" id="MBR7794785.1"/>
    </source>
</evidence>
<dbReference type="InterPro" id="IPR005311">
    <property type="entry name" value="PBP_dimer"/>
</dbReference>
<dbReference type="InterPro" id="IPR050515">
    <property type="entry name" value="Beta-lactam/transpept"/>
</dbReference>
<comment type="caution">
    <text evidence="17">The sequence shown here is derived from an EMBL/GenBank/DDBJ whole genome shotgun (WGS) entry which is preliminary data.</text>
</comment>
<dbReference type="Gene3D" id="3.90.1310.10">
    <property type="entry name" value="Penicillin-binding protein 2a (Domain 2)"/>
    <property type="match status" value="1"/>
</dbReference>
<dbReference type="PANTHER" id="PTHR30627:SF2">
    <property type="entry name" value="PEPTIDOGLYCAN D,D-TRANSPEPTIDASE MRDA"/>
    <property type="match status" value="1"/>
</dbReference>
<dbReference type="InterPro" id="IPR036138">
    <property type="entry name" value="PBP_dimer_sf"/>
</dbReference>
<evidence type="ECO:0000259" key="16">
    <source>
        <dbReference type="Pfam" id="PF03717"/>
    </source>
</evidence>
<dbReference type="GO" id="GO:0005886">
    <property type="term" value="C:plasma membrane"/>
    <property type="evidence" value="ECO:0007669"/>
    <property type="project" value="UniProtKB-SubCell"/>
</dbReference>
<evidence type="ECO:0000256" key="6">
    <source>
        <dbReference type="ARBA" id="ARBA00022475"/>
    </source>
</evidence>
<dbReference type="GO" id="GO:0071555">
    <property type="term" value="P:cell wall organization"/>
    <property type="evidence" value="ECO:0007669"/>
    <property type="project" value="UniProtKB-KW"/>
</dbReference>
<protein>
    <recommendedName>
        <fullName evidence="5">serine-type D-Ala-D-Ala carboxypeptidase</fullName>
        <ecNumber evidence="5">3.4.16.4</ecNumber>
    </recommendedName>
</protein>
<evidence type="ECO:0000313" key="18">
    <source>
        <dbReference type="Proteomes" id="UP000675284"/>
    </source>
</evidence>
<accession>A0A941DQP9</accession>
<dbReference type="Pfam" id="PF03717">
    <property type="entry name" value="PBP_dimer"/>
    <property type="match status" value="1"/>
</dbReference>
<dbReference type="GO" id="GO:0009002">
    <property type="term" value="F:serine-type D-Ala-D-Ala carboxypeptidase activity"/>
    <property type="evidence" value="ECO:0007669"/>
    <property type="project" value="UniProtKB-EC"/>
</dbReference>
<keyword evidence="18" id="KW-1185">Reference proteome</keyword>
<evidence type="ECO:0000256" key="9">
    <source>
        <dbReference type="ARBA" id="ARBA00022984"/>
    </source>
</evidence>
<dbReference type="EC" id="3.4.16.4" evidence="5"/>
<keyword evidence="7 14" id="KW-0812">Transmembrane</keyword>
<feature type="domain" description="Penicillin-binding protein dimerisation" evidence="16">
    <location>
        <begin position="58"/>
        <end position="300"/>
    </location>
</feature>
<sequence>MEKRDKRKHPFTLRVSILFLLIFFLFTILIFRLGVVQILNGDSFQAEIDRTTQDTTKMPVPRGRIYDRYHRVIVDNQPLYAITYMPAKGVQAQERLEVAEKLSTFISMYHGKNKQAQLDTLTLRDKKEYWYLKHIDEAKKRLMEKEVASMDPSEQYSTILKRINKEEVNDITEEQLNIILIKKELDKAMTLTPHIVKNEGVTPSEFAKVSEHLHELPGINATTDWKRAYPYGDTIKKLLGSITSHKEGILKDKKDFYLTRGYSPNDRVGKSGLEEQYEAVLRGRKEQMKYTINKRGEIVDSNIVVEGQQGKDLVLTIDIALQEKVDQIVRDELKAIIKKYPYENRHMEDALAVVLNPKTGELLAVSGQHYDRKQNAFRNTAYKALYDQHIPGSAVKGATVLAGYQSAVIAPGDTFYDKPLKIKGTPEKSSYTDSSLGLLNDQDALKRSSNVYMFYIALRMGGEYHYQYNQPVTFQKEAFQEMRNYFSQFGLGVQTGVDYPYEGTGYKGPNPVAGNLLDFAIGQYDTYTTMQLAQYVSTIANDGLRVRPHFLKEIRLPNPSEKQLGSLFKSVNTDVLNRVEMSQSQIKRVQEGFRRVYQEPGGTAYREFGDKSYNPAGKTGTAENEINGNYTENLTLIGYAPFDHPEVAFAIVVPHTGKGEHVNNKIGERIMDAYFELKEERREPKDKEQTE</sequence>